<dbReference type="GO" id="GO:0003723">
    <property type="term" value="F:RNA binding"/>
    <property type="evidence" value="ECO:0007669"/>
    <property type="project" value="InterPro"/>
</dbReference>
<dbReference type="InterPro" id="IPR046960">
    <property type="entry name" value="PPR_At4g14850-like_plant"/>
</dbReference>
<sequence>MYFVGNCLIDMYSKCGDVDTARNVFDGMPKRNEVSWTSMMSGYGMHGRGNEAMDIFENMQKAGFVPDDVSFLLPVQSIMLVLLTCWLALGD</sequence>
<dbReference type="InterPro" id="IPR011990">
    <property type="entry name" value="TPR-like_helical_dom_sf"/>
</dbReference>
<dbReference type="Gene3D" id="1.25.40.10">
    <property type="entry name" value="Tetratricopeptide repeat domain"/>
    <property type="match status" value="1"/>
</dbReference>
<name>A0A1E5VTV0_9POAL</name>
<evidence type="ECO:0000313" key="4">
    <source>
        <dbReference type="EMBL" id="OEL28504.1"/>
    </source>
</evidence>
<dbReference type="OrthoDB" id="1936721at2759"/>
<dbReference type="STRING" id="888268.A0A1E5VTV0"/>
<evidence type="ECO:0000313" key="5">
    <source>
        <dbReference type="Proteomes" id="UP000095767"/>
    </source>
</evidence>
<dbReference type="Pfam" id="PF13041">
    <property type="entry name" value="PPR_2"/>
    <property type="match status" value="1"/>
</dbReference>
<dbReference type="Proteomes" id="UP000095767">
    <property type="component" value="Unassembled WGS sequence"/>
</dbReference>
<keyword evidence="1" id="KW-0677">Repeat</keyword>
<evidence type="ECO:0000256" key="2">
    <source>
        <dbReference type="ARBA" id="ARBA00022946"/>
    </source>
</evidence>
<feature type="repeat" description="PPR" evidence="3">
    <location>
        <begin position="32"/>
        <end position="66"/>
    </location>
</feature>
<keyword evidence="2" id="KW-0809">Transit peptide</keyword>
<dbReference type="PANTHER" id="PTHR47926:SF445">
    <property type="entry name" value="DYW DOMAIN-CONTAINING PROTEIN"/>
    <property type="match status" value="1"/>
</dbReference>
<keyword evidence="5" id="KW-1185">Reference proteome</keyword>
<accession>A0A1E5VTV0</accession>
<evidence type="ECO:0000256" key="3">
    <source>
        <dbReference type="PROSITE-ProRule" id="PRU00708"/>
    </source>
</evidence>
<dbReference type="PANTHER" id="PTHR47926">
    <property type="entry name" value="PENTATRICOPEPTIDE REPEAT-CONTAINING PROTEIN"/>
    <property type="match status" value="1"/>
</dbReference>
<evidence type="ECO:0000256" key="1">
    <source>
        <dbReference type="ARBA" id="ARBA00022737"/>
    </source>
</evidence>
<proteinExistence type="predicted"/>
<evidence type="ECO:0008006" key="6">
    <source>
        <dbReference type="Google" id="ProtNLM"/>
    </source>
</evidence>
<dbReference type="AlphaFoldDB" id="A0A1E5VTV0"/>
<dbReference type="PROSITE" id="PS51375">
    <property type="entry name" value="PPR"/>
    <property type="match status" value="1"/>
</dbReference>
<comment type="caution">
    <text evidence="4">The sequence shown here is derived from an EMBL/GenBank/DDBJ whole genome shotgun (WGS) entry which is preliminary data.</text>
</comment>
<dbReference type="NCBIfam" id="TIGR00756">
    <property type="entry name" value="PPR"/>
    <property type="match status" value="2"/>
</dbReference>
<dbReference type="EMBL" id="LWDX02029904">
    <property type="protein sequence ID" value="OEL28504.1"/>
    <property type="molecule type" value="Genomic_DNA"/>
</dbReference>
<dbReference type="FunFam" id="1.25.40.10:FF:000285">
    <property type="entry name" value="Pentatricopeptide repeat-containing protein, chloroplastic"/>
    <property type="match status" value="1"/>
</dbReference>
<reference evidence="4 5" key="1">
    <citation type="submission" date="2016-09" db="EMBL/GenBank/DDBJ databases">
        <title>The draft genome of Dichanthelium oligosanthes: A C3 panicoid grass species.</title>
        <authorList>
            <person name="Studer A.J."/>
            <person name="Schnable J.C."/>
            <person name="Brutnell T.P."/>
        </authorList>
    </citation>
    <scope>NUCLEOTIDE SEQUENCE [LARGE SCALE GENOMIC DNA]</scope>
    <source>
        <strain evidence="5">cv. Kellogg 1175</strain>
        <tissue evidence="4">Leaf</tissue>
    </source>
</reference>
<gene>
    <name evidence="4" type="ORF">BAE44_0010482</name>
</gene>
<organism evidence="4 5">
    <name type="scientific">Dichanthelium oligosanthes</name>
    <dbReference type="NCBI Taxonomy" id="888268"/>
    <lineage>
        <taxon>Eukaryota</taxon>
        <taxon>Viridiplantae</taxon>
        <taxon>Streptophyta</taxon>
        <taxon>Embryophyta</taxon>
        <taxon>Tracheophyta</taxon>
        <taxon>Spermatophyta</taxon>
        <taxon>Magnoliopsida</taxon>
        <taxon>Liliopsida</taxon>
        <taxon>Poales</taxon>
        <taxon>Poaceae</taxon>
        <taxon>PACMAD clade</taxon>
        <taxon>Panicoideae</taxon>
        <taxon>Panicodae</taxon>
        <taxon>Paniceae</taxon>
        <taxon>Dichantheliinae</taxon>
        <taxon>Dichanthelium</taxon>
    </lineage>
</organism>
<dbReference type="InterPro" id="IPR002885">
    <property type="entry name" value="PPR_rpt"/>
</dbReference>
<dbReference type="GO" id="GO:0009451">
    <property type="term" value="P:RNA modification"/>
    <property type="evidence" value="ECO:0007669"/>
    <property type="project" value="InterPro"/>
</dbReference>
<protein>
    <recommendedName>
        <fullName evidence="6">Pentatricopeptide repeat-containing protein</fullName>
    </recommendedName>
</protein>